<gene>
    <name evidence="1" type="ORF">HBE96_17560</name>
</gene>
<name>A0A7Y0HR31_9CLOT</name>
<dbReference type="EMBL" id="JABBNI010000036">
    <property type="protein sequence ID" value="NMM64428.1"/>
    <property type="molecule type" value="Genomic_DNA"/>
</dbReference>
<sequence>MLLQWYNNSIKNFNFKTTNIIVDGYPIMDQYFSNFGFARVVNWHGGLKVPDEVLCLHTIGDV</sequence>
<comment type="caution">
    <text evidence="1">The sequence shown here is derived from an EMBL/GenBank/DDBJ whole genome shotgun (WGS) entry which is preliminary data.</text>
</comment>
<reference evidence="1 2" key="2">
    <citation type="submission" date="2020-06" db="EMBL/GenBank/DDBJ databases">
        <title>Complete Genome Sequence of Clostridium muelleri sp. nov. P21T, an Acid-Alcohol Producing Acetogen Isolated from Old Hay.</title>
        <authorList>
            <person name="Duncan K.E."/>
            <person name="Tanner R.S."/>
        </authorList>
    </citation>
    <scope>NUCLEOTIDE SEQUENCE [LARGE SCALE GENOMIC DNA]</scope>
    <source>
        <strain evidence="1 2">P21</strain>
    </source>
</reference>
<dbReference type="Proteomes" id="UP000537131">
    <property type="component" value="Unassembled WGS sequence"/>
</dbReference>
<proteinExistence type="predicted"/>
<reference evidence="1 2" key="1">
    <citation type="submission" date="2020-04" db="EMBL/GenBank/DDBJ databases">
        <authorList>
            <person name="Doyle D.A."/>
        </authorList>
    </citation>
    <scope>NUCLEOTIDE SEQUENCE [LARGE SCALE GENOMIC DNA]</scope>
    <source>
        <strain evidence="1 2">P21</strain>
    </source>
</reference>
<keyword evidence="2" id="KW-1185">Reference proteome</keyword>
<evidence type="ECO:0000313" key="2">
    <source>
        <dbReference type="Proteomes" id="UP000537131"/>
    </source>
</evidence>
<dbReference type="AlphaFoldDB" id="A0A7Y0HR31"/>
<accession>A0A7Y0HR31</accession>
<dbReference type="RefSeq" id="WP_169299007.1">
    <property type="nucleotide sequence ID" value="NZ_JABBNI010000036.1"/>
</dbReference>
<evidence type="ECO:0000313" key="1">
    <source>
        <dbReference type="EMBL" id="NMM64428.1"/>
    </source>
</evidence>
<protein>
    <submittedName>
        <fullName evidence="1">Uncharacterized protein</fullName>
    </submittedName>
</protein>
<organism evidence="1 2">
    <name type="scientific">Clostridium muellerianum</name>
    <dbReference type="NCBI Taxonomy" id="2716538"/>
    <lineage>
        <taxon>Bacteria</taxon>
        <taxon>Bacillati</taxon>
        <taxon>Bacillota</taxon>
        <taxon>Clostridia</taxon>
        <taxon>Eubacteriales</taxon>
        <taxon>Clostridiaceae</taxon>
        <taxon>Clostridium</taxon>
    </lineage>
</organism>